<proteinExistence type="inferred from homology"/>
<evidence type="ECO:0000313" key="8">
    <source>
        <dbReference type="EMBL" id="ABG57759.1"/>
    </source>
</evidence>
<dbReference type="GO" id="GO:0004563">
    <property type="term" value="F:beta-N-acetylhexosaminidase activity"/>
    <property type="evidence" value="ECO:0007669"/>
    <property type="project" value="UniProtKB-EC"/>
</dbReference>
<dbReference type="AlphaFoldDB" id="A0A6N4SN91"/>
<comment type="catalytic activity">
    <reaction evidence="1">
        <text>Hydrolysis of terminal non-reducing N-acetyl-D-hexosamine residues in N-acetyl-beta-D-hexosaminides.</text>
        <dbReference type="EC" id="3.2.1.52"/>
    </reaction>
</comment>
<keyword evidence="6" id="KW-0732">Signal</keyword>
<evidence type="ECO:0000256" key="5">
    <source>
        <dbReference type="ARBA" id="ARBA00023295"/>
    </source>
</evidence>
<organism evidence="8 9">
    <name type="scientific">Cytophaga hutchinsonii (strain ATCC 33406 / DSM 1761 / CIP 103989 / NBRC 15051 / NCIMB 9469 / D465)</name>
    <dbReference type="NCBI Taxonomy" id="269798"/>
    <lineage>
        <taxon>Bacteria</taxon>
        <taxon>Pseudomonadati</taxon>
        <taxon>Bacteroidota</taxon>
        <taxon>Cytophagia</taxon>
        <taxon>Cytophagales</taxon>
        <taxon>Cytophagaceae</taxon>
        <taxon>Cytophaga</taxon>
    </lineage>
</organism>
<keyword evidence="5 8" id="KW-0326">Glycosidase</keyword>
<gene>
    <name evidence="8" type="primary">nagZ</name>
    <name evidence="8" type="ordered locus">CHU_0470</name>
</gene>
<feature type="signal peptide" evidence="6">
    <location>
        <begin position="1"/>
        <end position="17"/>
    </location>
</feature>
<dbReference type="PROSITE" id="PS51257">
    <property type="entry name" value="PROKAR_LIPOPROTEIN"/>
    <property type="match status" value="1"/>
</dbReference>
<dbReference type="GO" id="GO:0009254">
    <property type="term" value="P:peptidoglycan turnover"/>
    <property type="evidence" value="ECO:0007669"/>
    <property type="project" value="TreeGrafter"/>
</dbReference>
<dbReference type="InterPro" id="IPR050226">
    <property type="entry name" value="NagZ_Beta-hexosaminidase"/>
</dbReference>
<dbReference type="Pfam" id="PF00933">
    <property type="entry name" value="Glyco_hydro_3"/>
    <property type="match status" value="1"/>
</dbReference>
<dbReference type="SUPFAM" id="SSF51445">
    <property type="entry name" value="(Trans)glycosidases"/>
    <property type="match status" value="1"/>
</dbReference>
<dbReference type="PANTHER" id="PTHR30480">
    <property type="entry name" value="BETA-HEXOSAMINIDASE-RELATED"/>
    <property type="match status" value="1"/>
</dbReference>
<accession>A0A6N4SN91</accession>
<keyword evidence="9" id="KW-1185">Reference proteome</keyword>
<dbReference type="Gene3D" id="3.20.20.300">
    <property type="entry name" value="Glycoside hydrolase, family 3, N-terminal domain"/>
    <property type="match status" value="1"/>
</dbReference>
<feature type="chain" id="PRO_5027066068" description="beta-N-acetylhexosaminidase" evidence="6">
    <location>
        <begin position="18"/>
        <end position="395"/>
    </location>
</feature>
<comment type="similarity">
    <text evidence="2">Belongs to the glycosyl hydrolase 3 family.</text>
</comment>
<dbReference type="InterPro" id="IPR017853">
    <property type="entry name" value="GH"/>
</dbReference>
<dbReference type="RefSeq" id="WP_011583875.1">
    <property type="nucleotide sequence ID" value="NC_008255.1"/>
</dbReference>
<name>A0A6N4SN91_CYTH3</name>
<dbReference type="InterPro" id="IPR036962">
    <property type="entry name" value="Glyco_hydro_3_N_sf"/>
</dbReference>
<keyword evidence="4 8" id="KW-0378">Hydrolase</keyword>
<dbReference type="KEGG" id="chu:CHU_0470"/>
<dbReference type="Proteomes" id="UP000001822">
    <property type="component" value="Chromosome"/>
</dbReference>
<evidence type="ECO:0000259" key="7">
    <source>
        <dbReference type="Pfam" id="PF00933"/>
    </source>
</evidence>
<evidence type="ECO:0000256" key="6">
    <source>
        <dbReference type="SAM" id="SignalP"/>
    </source>
</evidence>
<dbReference type="InterPro" id="IPR001764">
    <property type="entry name" value="Glyco_hydro_3_N"/>
</dbReference>
<sequence length="395" mass="42935">MKFIFTSLLLSSSLLFIACKKPATVSSQQPVTKSVEQVAEESPVVKPKRPVYENVSLDEKIGQMIMIGINDRKSIAATDSVLIEIKSGKVGGIIMFEKNIAAANSAATLKKLISDLQASASTPLFMSIDEEGGKVHRLKEKYGFVPMPSAGYLGNLNNLDSTTYYTTNLAKELKELGFNLNYAPCLDLATNPNNPIIAKVGRSYSADPDLVSKQAAASINAHHTQGIKTIVKHFPGHGSSMSDSHLGIVDVTNQWNIIELMPYKTLIQSGTIDAVMTAHIINEHLDQSKLPGTLSKVVVTDLLRNMLGFTGVVFSDDMQMYAISKNYGQENAIKLSILAGVDVLVFGNNVSASDRIKASEIHAIIKKLVLSGDIPESRINEAYERILALKNKEIN</sequence>
<evidence type="ECO:0000256" key="2">
    <source>
        <dbReference type="ARBA" id="ARBA00005336"/>
    </source>
</evidence>
<evidence type="ECO:0000256" key="4">
    <source>
        <dbReference type="ARBA" id="ARBA00022801"/>
    </source>
</evidence>
<protein>
    <recommendedName>
        <fullName evidence="3">beta-N-acetylhexosaminidase</fullName>
        <ecNumber evidence="3">3.2.1.52</ecNumber>
    </recommendedName>
</protein>
<reference evidence="8 9" key="1">
    <citation type="journal article" date="2007" name="Appl. Environ. Microbiol.">
        <title>Genome sequence of the cellulolytic gliding bacterium Cytophaga hutchinsonii.</title>
        <authorList>
            <person name="Xie G."/>
            <person name="Bruce D.C."/>
            <person name="Challacombe J.F."/>
            <person name="Chertkov O."/>
            <person name="Detter J.C."/>
            <person name="Gilna P."/>
            <person name="Han C.S."/>
            <person name="Lucas S."/>
            <person name="Misra M."/>
            <person name="Myers G.L."/>
            <person name="Richardson P."/>
            <person name="Tapia R."/>
            <person name="Thayer N."/>
            <person name="Thompson L.S."/>
            <person name="Brettin T.S."/>
            <person name="Henrissat B."/>
            <person name="Wilson D.B."/>
            <person name="McBride M.J."/>
        </authorList>
    </citation>
    <scope>NUCLEOTIDE SEQUENCE [LARGE SCALE GENOMIC DNA]</scope>
    <source>
        <strain evidence="9">ATCC 33406 / DSM 1761 / CIP 103989 / NBRC 15051 / NCIMB 9469 / D465</strain>
    </source>
</reference>
<dbReference type="GO" id="GO:0005975">
    <property type="term" value="P:carbohydrate metabolic process"/>
    <property type="evidence" value="ECO:0007669"/>
    <property type="project" value="InterPro"/>
</dbReference>
<evidence type="ECO:0000313" key="9">
    <source>
        <dbReference type="Proteomes" id="UP000001822"/>
    </source>
</evidence>
<feature type="domain" description="Glycoside hydrolase family 3 N-terminal" evidence="7">
    <location>
        <begin position="57"/>
        <end position="388"/>
    </location>
</feature>
<dbReference type="PANTHER" id="PTHR30480:SF13">
    <property type="entry name" value="BETA-HEXOSAMINIDASE"/>
    <property type="match status" value="1"/>
</dbReference>
<evidence type="ECO:0000256" key="3">
    <source>
        <dbReference type="ARBA" id="ARBA00012663"/>
    </source>
</evidence>
<evidence type="ECO:0000256" key="1">
    <source>
        <dbReference type="ARBA" id="ARBA00001231"/>
    </source>
</evidence>
<dbReference type="EC" id="3.2.1.52" evidence="3"/>
<dbReference type="EMBL" id="CP000383">
    <property type="protein sequence ID" value="ABG57759.1"/>
    <property type="molecule type" value="Genomic_DNA"/>
</dbReference>
<dbReference type="OrthoDB" id="9805821at2"/>